<dbReference type="NCBIfam" id="TIGR00229">
    <property type="entry name" value="sensory_box"/>
    <property type="match status" value="1"/>
</dbReference>
<dbReference type="SUPFAM" id="SSF55785">
    <property type="entry name" value="PYP-like sensor domain (PAS domain)"/>
    <property type="match status" value="2"/>
</dbReference>
<dbReference type="PROSITE" id="PS50112">
    <property type="entry name" value="PAS"/>
    <property type="match status" value="2"/>
</dbReference>
<name>A0A974SPU2_9RHOO</name>
<dbReference type="Proteomes" id="UP000663444">
    <property type="component" value="Chromosome"/>
</dbReference>
<dbReference type="EMBL" id="CP064781">
    <property type="protein sequence ID" value="QRJ64268.1"/>
    <property type="molecule type" value="Genomic_DNA"/>
</dbReference>
<feature type="domain" description="PAC" evidence="3">
    <location>
        <begin position="96"/>
        <end position="148"/>
    </location>
</feature>
<keyword evidence="1" id="KW-0175">Coiled coil</keyword>
<sequence>MTDAALIDAARILDGSPVPTFVIDSSHVVVYWNEALARISRIPAAEVLGTHQQWRAFYPAHRPVMADLVVDGSDRSLLEKFYRGRYRRSPHNPDAWESEDFFPHFGDGGRWLAFSAAPIRNADGQVVGCVETLQDISERKEAELARREAERRLNEIVAGSPVATFVIDAQCRVTHWNRACEALTGVGHDEMIGRDDVWRAFYPYETRRVVLAEMIVRGAREAEVSERYTGHARPSKLVPGAFEARDFFPSFGAGGQWLHFMAAPLHNLSGDVVGAIETLVELGGETPVDA</sequence>
<dbReference type="PROSITE" id="PS50113">
    <property type="entry name" value="PAC"/>
    <property type="match status" value="1"/>
</dbReference>
<dbReference type="Pfam" id="PF00989">
    <property type="entry name" value="PAS"/>
    <property type="match status" value="1"/>
</dbReference>
<evidence type="ECO:0000259" key="3">
    <source>
        <dbReference type="PROSITE" id="PS50113"/>
    </source>
</evidence>
<protein>
    <submittedName>
        <fullName evidence="4">PAS domain-containing protein</fullName>
    </submittedName>
</protein>
<evidence type="ECO:0000313" key="4">
    <source>
        <dbReference type="EMBL" id="QRJ64268.1"/>
    </source>
</evidence>
<dbReference type="GO" id="GO:0006355">
    <property type="term" value="P:regulation of DNA-templated transcription"/>
    <property type="evidence" value="ECO:0007669"/>
    <property type="project" value="InterPro"/>
</dbReference>
<dbReference type="CDD" id="cd00130">
    <property type="entry name" value="PAS"/>
    <property type="match status" value="2"/>
</dbReference>
<dbReference type="Pfam" id="PF08448">
    <property type="entry name" value="PAS_4"/>
    <property type="match status" value="1"/>
</dbReference>
<dbReference type="InterPro" id="IPR035965">
    <property type="entry name" value="PAS-like_dom_sf"/>
</dbReference>
<dbReference type="SMART" id="SM00091">
    <property type="entry name" value="PAS"/>
    <property type="match status" value="2"/>
</dbReference>
<evidence type="ECO:0000256" key="1">
    <source>
        <dbReference type="SAM" id="Coils"/>
    </source>
</evidence>
<dbReference type="InterPro" id="IPR000700">
    <property type="entry name" value="PAS-assoc_C"/>
</dbReference>
<dbReference type="InterPro" id="IPR013767">
    <property type="entry name" value="PAS_fold"/>
</dbReference>
<dbReference type="RefSeq" id="WP_203387809.1">
    <property type="nucleotide sequence ID" value="NZ_CP064781.1"/>
</dbReference>
<proteinExistence type="predicted"/>
<gene>
    <name evidence="4" type="ORF">IWH25_02620</name>
</gene>
<dbReference type="KEGG" id="ares:IWH25_02620"/>
<dbReference type="Gene3D" id="3.30.450.20">
    <property type="entry name" value="PAS domain"/>
    <property type="match status" value="2"/>
</dbReference>
<feature type="domain" description="PAS" evidence="2">
    <location>
        <begin position="149"/>
        <end position="203"/>
    </location>
</feature>
<dbReference type="AlphaFoldDB" id="A0A974SPU2"/>
<feature type="coiled-coil region" evidence="1">
    <location>
        <begin position="130"/>
        <end position="159"/>
    </location>
</feature>
<keyword evidence="5" id="KW-1185">Reference proteome</keyword>
<reference evidence="4" key="1">
    <citation type="submission" date="2020-11" db="EMBL/GenBank/DDBJ databases">
        <title>Azospira restricta DSM 18626 genome sequence.</title>
        <authorList>
            <person name="Moe W.M."/>
        </authorList>
    </citation>
    <scope>NUCLEOTIDE SEQUENCE</scope>
    <source>
        <strain evidence="4">DSM 18626</strain>
    </source>
</reference>
<evidence type="ECO:0000313" key="5">
    <source>
        <dbReference type="Proteomes" id="UP000663444"/>
    </source>
</evidence>
<dbReference type="InterPro" id="IPR000014">
    <property type="entry name" value="PAS"/>
</dbReference>
<feature type="domain" description="PAS" evidence="2">
    <location>
        <begin position="11"/>
        <end position="49"/>
    </location>
</feature>
<accession>A0A974SPU2</accession>
<dbReference type="InterPro" id="IPR013656">
    <property type="entry name" value="PAS_4"/>
</dbReference>
<organism evidence="4 5">
    <name type="scientific">Azospira restricta</name>
    <dbReference type="NCBI Taxonomy" id="404405"/>
    <lineage>
        <taxon>Bacteria</taxon>
        <taxon>Pseudomonadati</taxon>
        <taxon>Pseudomonadota</taxon>
        <taxon>Betaproteobacteria</taxon>
        <taxon>Rhodocyclales</taxon>
        <taxon>Rhodocyclaceae</taxon>
        <taxon>Azospira</taxon>
    </lineage>
</organism>
<evidence type="ECO:0000259" key="2">
    <source>
        <dbReference type="PROSITE" id="PS50112"/>
    </source>
</evidence>